<reference evidence="2" key="1">
    <citation type="journal article" date="2020" name="Nature">
        <title>Giant virus diversity and host interactions through global metagenomics.</title>
        <authorList>
            <person name="Schulz F."/>
            <person name="Roux S."/>
            <person name="Paez-Espino D."/>
            <person name="Jungbluth S."/>
            <person name="Walsh D.A."/>
            <person name="Denef V.J."/>
            <person name="McMahon K.D."/>
            <person name="Konstantinidis K.T."/>
            <person name="Eloe-Fadrosh E.A."/>
            <person name="Kyrpides N.C."/>
            <person name="Woyke T."/>
        </authorList>
    </citation>
    <scope>NUCLEOTIDE SEQUENCE</scope>
    <source>
        <strain evidence="2">GVMAG-M-3300014204-73</strain>
    </source>
</reference>
<dbReference type="EMBL" id="MN739182">
    <property type="protein sequence ID" value="QHS92605.1"/>
    <property type="molecule type" value="Genomic_DNA"/>
</dbReference>
<accession>A0A6C0BJS3</accession>
<organism evidence="2">
    <name type="scientific">viral metagenome</name>
    <dbReference type="NCBI Taxonomy" id="1070528"/>
    <lineage>
        <taxon>unclassified sequences</taxon>
        <taxon>metagenomes</taxon>
        <taxon>organismal metagenomes</taxon>
    </lineage>
</organism>
<proteinExistence type="predicted"/>
<protein>
    <submittedName>
        <fullName evidence="2">Uncharacterized protein</fullName>
    </submittedName>
</protein>
<evidence type="ECO:0000256" key="1">
    <source>
        <dbReference type="SAM" id="MobiDB-lite"/>
    </source>
</evidence>
<dbReference type="AlphaFoldDB" id="A0A6C0BJS3"/>
<feature type="region of interest" description="Disordered" evidence="1">
    <location>
        <begin position="1"/>
        <end position="46"/>
    </location>
</feature>
<name>A0A6C0BJS3_9ZZZZ</name>
<feature type="compositionally biased region" description="Low complexity" evidence="1">
    <location>
        <begin position="24"/>
        <end position="38"/>
    </location>
</feature>
<sequence>MDTASSLPPLPPVPKAQPVPKVPPVSKVLPPVSHPPSVQANSGGVPASTVSTTLKSDYRCFYLPNLKTVYLKLLNDNLVTLIEYIYAHTEVPPYDSPEVRISLSMQMILSSDQLVPIHVSTKIAKDFDLLRYDTQYTNQWANPARKRRQLAHELDLLKKHTEIDDAISLNLSDHNATPLTTEGFDLHSSISTLNVSSSCPIPADEAESGNCSIM</sequence>
<evidence type="ECO:0000313" key="2">
    <source>
        <dbReference type="EMBL" id="QHS92605.1"/>
    </source>
</evidence>
<feature type="compositionally biased region" description="Pro residues" evidence="1">
    <location>
        <begin position="8"/>
        <end position="23"/>
    </location>
</feature>